<name>A0A5B8U6W3_9ACTN</name>
<dbReference type="GO" id="GO:0009098">
    <property type="term" value="P:L-leucine biosynthetic process"/>
    <property type="evidence" value="ECO:0007669"/>
    <property type="project" value="UniProtKB-UniRule"/>
</dbReference>
<dbReference type="InterPro" id="IPR001030">
    <property type="entry name" value="Acoase/IPM_deHydtase_lsu_aba"/>
</dbReference>
<dbReference type="RefSeq" id="WP_146919896.1">
    <property type="nucleotide sequence ID" value="NZ_CP042430.1"/>
</dbReference>
<keyword evidence="6" id="KW-0100">Branched-chain amino acid biosynthesis</keyword>
<dbReference type="OrthoDB" id="9802769at2"/>
<keyword evidence="6" id="KW-0028">Amino-acid biosynthesis</keyword>
<comment type="cofactor">
    <cofactor evidence="6">
        <name>[4Fe-4S] cluster</name>
        <dbReference type="ChEBI" id="CHEBI:49883"/>
    </cofactor>
    <text evidence="6">Binds 1 [4Fe-4S] cluster per subunit.</text>
</comment>
<evidence type="ECO:0000313" key="8">
    <source>
        <dbReference type="EMBL" id="QEC48402.1"/>
    </source>
</evidence>
<evidence type="ECO:0000256" key="6">
    <source>
        <dbReference type="HAMAP-Rule" id="MF_01027"/>
    </source>
</evidence>
<evidence type="ECO:0000256" key="2">
    <source>
        <dbReference type="ARBA" id="ARBA00022723"/>
    </source>
</evidence>
<dbReference type="PRINTS" id="PR00415">
    <property type="entry name" value="ACONITASE"/>
</dbReference>
<dbReference type="HAMAP" id="MF_01027">
    <property type="entry name" value="LeuC_type2"/>
    <property type="match status" value="1"/>
</dbReference>
<feature type="domain" description="Aconitase/3-isopropylmalate dehydratase large subunit alpha/beta/alpha" evidence="7">
    <location>
        <begin position="9"/>
        <end position="291"/>
    </location>
</feature>
<keyword evidence="4 6" id="KW-0411">Iron-sulfur</keyword>
<comment type="function">
    <text evidence="6">Catalyzes the isomerization between 2-isopropylmalate and 3-isopropylmalate, via the formation of 2-isopropylmaleate.</text>
</comment>
<evidence type="ECO:0000313" key="9">
    <source>
        <dbReference type="Proteomes" id="UP000321805"/>
    </source>
</evidence>
<feature type="binding site" evidence="6">
    <location>
        <position position="305"/>
    </location>
    <ligand>
        <name>[4Fe-4S] cluster</name>
        <dbReference type="ChEBI" id="CHEBI:49883"/>
    </ligand>
</feature>
<keyword evidence="9" id="KW-1185">Reference proteome</keyword>
<feature type="binding site" evidence="6">
    <location>
        <position position="368"/>
    </location>
    <ligand>
        <name>[4Fe-4S] cluster</name>
        <dbReference type="ChEBI" id="CHEBI:49883"/>
    </ligand>
</feature>
<comment type="similarity">
    <text evidence="6">Belongs to the aconitase/IPM isomerase family. LeuC type 2 subfamily.</text>
</comment>
<protein>
    <recommendedName>
        <fullName evidence="6">3-isopropylmalate dehydratase large subunit</fullName>
        <ecNumber evidence="6">4.2.1.33</ecNumber>
    </recommendedName>
    <alternativeName>
        <fullName evidence="6">Alpha-IPM isomerase</fullName>
        <shortName evidence="6">IPMI</shortName>
    </alternativeName>
    <alternativeName>
        <fullName evidence="6">Isopropylmalate isomerase</fullName>
    </alternativeName>
</protein>
<dbReference type="InterPro" id="IPR050067">
    <property type="entry name" value="IPM_dehydratase_rel_enz"/>
</dbReference>
<evidence type="ECO:0000256" key="1">
    <source>
        <dbReference type="ARBA" id="ARBA00022485"/>
    </source>
</evidence>
<evidence type="ECO:0000256" key="3">
    <source>
        <dbReference type="ARBA" id="ARBA00023004"/>
    </source>
</evidence>
<keyword evidence="5 6" id="KW-0456">Lyase</keyword>
<sequence length="426" mass="44512">MTAPWTVAQKILAAHGVQDLTPGAFGLARVDLVMTNDVSGSVALREFEKIGARRVFDPSRVALFADHFAPAKDVRSAQLVGRLRRFAREQGIEQYWEAGSTPNGGIEHTVLAEEGLIAPGDFIPGGDSHSCTYGAFGAFGTGVGSTDIAAALALGELWVRVPQTIRVEYRGTAGPQVTGKDLILAYLAQSGVAGGTYAALEFAGPPIDATSIDERMALCNMAVEAGAKTGIVPADATTLAWLADKVTGRPLEPVLPDEGASYAGRAQIDLDGMRPLVARPPSPADVVPVDTVDRVRVDQVYVGNCANGTMTDLRQLCEVLGGRRVARGTRLIVVPASQRVYRQALKEGLLEQIVEAGGAISMPTCGACFGGHMGILDAGEVAVATTNRNFRGRMGHADSAVYLANAYVAGAAAVSGELVDPAEVMA</sequence>
<dbReference type="Gene3D" id="3.30.499.10">
    <property type="entry name" value="Aconitase, domain 3"/>
    <property type="match status" value="2"/>
</dbReference>
<dbReference type="Pfam" id="PF00330">
    <property type="entry name" value="Aconitase"/>
    <property type="match status" value="2"/>
</dbReference>
<dbReference type="SUPFAM" id="SSF53732">
    <property type="entry name" value="Aconitase iron-sulfur domain"/>
    <property type="match status" value="1"/>
</dbReference>
<comment type="catalytic activity">
    <reaction evidence="6">
        <text>(2R,3S)-3-isopropylmalate = (2S)-2-isopropylmalate</text>
        <dbReference type="Rhea" id="RHEA:32287"/>
        <dbReference type="ChEBI" id="CHEBI:1178"/>
        <dbReference type="ChEBI" id="CHEBI:35121"/>
        <dbReference type="EC" id="4.2.1.33"/>
    </reaction>
</comment>
<dbReference type="UniPathway" id="UPA00048">
    <property type="reaction ID" value="UER00071"/>
</dbReference>
<dbReference type="NCBIfam" id="TIGR02086">
    <property type="entry name" value="IPMI_arch"/>
    <property type="match status" value="1"/>
</dbReference>
<dbReference type="Proteomes" id="UP000321805">
    <property type="component" value="Chromosome"/>
</dbReference>
<accession>A0A5B8U6W3</accession>
<keyword evidence="1 6" id="KW-0004">4Fe-4S</keyword>
<dbReference type="GO" id="GO:0051539">
    <property type="term" value="F:4 iron, 4 sulfur cluster binding"/>
    <property type="evidence" value="ECO:0007669"/>
    <property type="project" value="UniProtKB-KW"/>
</dbReference>
<dbReference type="InterPro" id="IPR036008">
    <property type="entry name" value="Aconitase_4Fe-4S_dom"/>
</dbReference>
<dbReference type="PANTHER" id="PTHR43822:SF16">
    <property type="entry name" value="3-ISOPROPYLMALATE DEHYDRATASE LARGE SUBUNIT 2"/>
    <property type="match status" value="1"/>
</dbReference>
<dbReference type="InterPro" id="IPR011826">
    <property type="entry name" value="HAcnase/IPMdehydase_lsu_prok"/>
</dbReference>
<dbReference type="InterPro" id="IPR006251">
    <property type="entry name" value="Homoacnase/IPMdehydase_lsu"/>
</dbReference>
<dbReference type="AlphaFoldDB" id="A0A5B8U6W3"/>
<dbReference type="NCBIfam" id="NF001614">
    <property type="entry name" value="PRK00402.1"/>
    <property type="match status" value="1"/>
</dbReference>
<evidence type="ECO:0000256" key="5">
    <source>
        <dbReference type="ARBA" id="ARBA00023239"/>
    </source>
</evidence>
<proteinExistence type="inferred from homology"/>
<keyword evidence="3 6" id="KW-0408">Iron</keyword>
<dbReference type="KEGG" id="bsol:FSW04_13040"/>
<feature type="domain" description="Aconitase/3-isopropylmalate dehydratase large subunit alpha/beta/alpha" evidence="7">
    <location>
        <begin position="292"/>
        <end position="416"/>
    </location>
</feature>
<dbReference type="GO" id="GO:0003861">
    <property type="term" value="F:3-isopropylmalate dehydratase activity"/>
    <property type="evidence" value="ECO:0007669"/>
    <property type="project" value="UniProtKB-UniRule"/>
</dbReference>
<reference evidence="8 9" key="1">
    <citation type="journal article" date="2018" name="J. Microbiol.">
        <title>Baekduia soli gen. nov., sp. nov., a novel bacterium isolated from the soil of Baekdu Mountain and proposal of a novel family name, Baekduiaceae fam. nov.</title>
        <authorList>
            <person name="An D.S."/>
            <person name="Siddiqi M.Z."/>
            <person name="Kim K.H."/>
            <person name="Yu H.S."/>
            <person name="Im W.T."/>
        </authorList>
    </citation>
    <scope>NUCLEOTIDE SEQUENCE [LARGE SCALE GENOMIC DNA]</scope>
    <source>
        <strain evidence="8 9">BR7-21</strain>
    </source>
</reference>
<keyword evidence="6" id="KW-0432">Leucine biosynthesis</keyword>
<gene>
    <name evidence="6" type="primary">leuC</name>
    <name evidence="8" type="ORF">FSW04_13040</name>
</gene>
<dbReference type="PANTHER" id="PTHR43822">
    <property type="entry name" value="HOMOACONITASE, MITOCHONDRIAL-RELATED"/>
    <property type="match status" value="1"/>
</dbReference>
<comment type="subunit">
    <text evidence="6">Heterodimer of LeuC and LeuD.</text>
</comment>
<dbReference type="GO" id="GO:0046872">
    <property type="term" value="F:metal ion binding"/>
    <property type="evidence" value="ECO:0007669"/>
    <property type="project" value="UniProtKB-KW"/>
</dbReference>
<dbReference type="InterPro" id="IPR015931">
    <property type="entry name" value="Acnase/IPM_dHydase_lsu_aba_1/3"/>
</dbReference>
<feature type="binding site" evidence="6">
    <location>
        <position position="365"/>
    </location>
    <ligand>
        <name>[4Fe-4S] cluster</name>
        <dbReference type="ChEBI" id="CHEBI:49883"/>
    </ligand>
</feature>
<organism evidence="8 9">
    <name type="scientific">Baekduia soli</name>
    <dbReference type="NCBI Taxonomy" id="496014"/>
    <lineage>
        <taxon>Bacteria</taxon>
        <taxon>Bacillati</taxon>
        <taxon>Actinomycetota</taxon>
        <taxon>Thermoleophilia</taxon>
        <taxon>Solirubrobacterales</taxon>
        <taxon>Baekduiaceae</taxon>
        <taxon>Baekduia</taxon>
    </lineage>
</organism>
<comment type="pathway">
    <text evidence="6">Amino-acid biosynthesis; L-leucine biosynthesis; L-leucine from 3-methyl-2-oxobutanoate: step 2/4.</text>
</comment>
<evidence type="ECO:0000256" key="4">
    <source>
        <dbReference type="ARBA" id="ARBA00023014"/>
    </source>
</evidence>
<evidence type="ECO:0000259" key="7">
    <source>
        <dbReference type="Pfam" id="PF00330"/>
    </source>
</evidence>
<dbReference type="EMBL" id="CP042430">
    <property type="protein sequence ID" value="QEC48402.1"/>
    <property type="molecule type" value="Genomic_DNA"/>
</dbReference>
<keyword evidence="2 6" id="KW-0479">Metal-binding</keyword>
<dbReference type="EC" id="4.2.1.33" evidence="6"/>
<dbReference type="NCBIfam" id="TIGR01343">
    <property type="entry name" value="hacA_fam"/>
    <property type="match status" value="1"/>
</dbReference>